<comment type="caution">
    <text evidence="1">The sequence shown here is derived from an EMBL/GenBank/DDBJ whole genome shotgun (WGS) entry which is preliminary data.</text>
</comment>
<accession>A0A482XR70</accession>
<organism evidence="1 2">
    <name type="scientific">Laodelphax striatellus</name>
    <name type="common">Small brown planthopper</name>
    <name type="synonym">Delphax striatella</name>
    <dbReference type="NCBI Taxonomy" id="195883"/>
    <lineage>
        <taxon>Eukaryota</taxon>
        <taxon>Metazoa</taxon>
        <taxon>Ecdysozoa</taxon>
        <taxon>Arthropoda</taxon>
        <taxon>Hexapoda</taxon>
        <taxon>Insecta</taxon>
        <taxon>Pterygota</taxon>
        <taxon>Neoptera</taxon>
        <taxon>Paraneoptera</taxon>
        <taxon>Hemiptera</taxon>
        <taxon>Auchenorrhyncha</taxon>
        <taxon>Fulgoroidea</taxon>
        <taxon>Delphacidae</taxon>
        <taxon>Criomorphinae</taxon>
        <taxon>Laodelphax</taxon>
    </lineage>
</organism>
<name>A0A482XR70_LAOST</name>
<gene>
    <name evidence="1" type="ORF">LSTR_LSTR015697</name>
</gene>
<reference evidence="1 2" key="1">
    <citation type="journal article" date="2017" name="Gigascience">
        <title>Genome sequence of the small brown planthopper, Laodelphax striatellus.</title>
        <authorList>
            <person name="Zhu J."/>
            <person name="Jiang F."/>
            <person name="Wang X."/>
            <person name="Yang P."/>
            <person name="Bao Y."/>
            <person name="Zhao W."/>
            <person name="Wang W."/>
            <person name="Lu H."/>
            <person name="Wang Q."/>
            <person name="Cui N."/>
            <person name="Li J."/>
            <person name="Chen X."/>
            <person name="Luo L."/>
            <person name="Yu J."/>
            <person name="Kang L."/>
            <person name="Cui F."/>
        </authorList>
    </citation>
    <scope>NUCLEOTIDE SEQUENCE [LARGE SCALE GENOMIC DNA]</scope>
    <source>
        <strain evidence="1">Lst14</strain>
    </source>
</reference>
<evidence type="ECO:0000313" key="2">
    <source>
        <dbReference type="Proteomes" id="UP000291343"/>
    </source>
</evidence>
<dbReference type="InParanoid" id="A0A482XR70"/>
<dbReference type="EMBL" id="QKKF02004255">
    <property type="protein sequence ID" value="RZF47411.1"/>
    <property type="molecule type" value="Genomic_DNA"/>
</dbReference>
<keyword evidence="2" id="KW-1185">Reference proteome</keyword>
<dbReference type="AlphaFoldDB" id="A0A482XR70"/>
<dbReference type="Proteomes" id="UP000291343">
    <property type="component" value="Unassembled WGS sequence"/>
</dbReference>
<evidence type="ECO:0000313" key="1">
    <source>
        <dbReference type="EMBL" id="RZF47411.1"/>
    </source>
</evidence>
<sequence>MYTIPVQFSISERRVNNRLRLKLGIKPYCLPWLTPSPLLIPPPPPPPPPSAPAAVNMTTNINNNLVSPLDKQADSISSRL</sequence>
<protein>
    <submittedName>
        <fullName evidence="1">Uncharacterized protein</fullName>
    </submittedName>
</protein>
<proteinExistence type="predicted"/>